<proteinExistence type="predicted"/>
<dbReference type="Pfam" id="PF14568">
    <property type="entry name" value="SUKH_6"/>
    <property type="match status" value="1"/>
</dbReference>
<protein>
    <submittedName>
        <fullName evidence="2">Cell wall assembly/cell proliferation coordinating protein</fullName>
    </submittedName>
</protein>
<dbReference type="InterPro" id="IPR018958">
    <property type="entry name" value="Knr4/Smi1-like_dom"/>
</dbReference>
<reference evidence="2 3" key="1">
    <citation type="submission" date="2017-01" db="EMBL/GenBank/DDBJ databases">
        <authorList>
            <person name="Cao J.-M."/>
        </authorList>
    </citation>
    <scope>NUCLEOTIDE SEQUENCE [LARGE SCALE GENOMIC DNA]</scope>
    <source>
        <strain evidence="2 3">888-76</strain>
    </source>
</reference>
<sequence>MIDIYKELDDLISASGEEARGSGPAPEDVIELYEKELKVKFPPTYKFFLEKYGTLSFNGESFYGISKLGLAAQSAPDVRYTTLKTRELGDIDNNMILIKSSGYGPLFSIDVSVQSGGEAAVVETDLSFKRDGSKKIVAKTFADFLVCEIKKSLEDL</sequence>
<dbReference type="SMART" id="SM00860">
    <property type="entry name" value="SMI1_KNR4"/>
    <property type="match status" value="1"/>
</dbReference>
<accession>A0A807LKM5</accession>
<dbReference type="Proteomes" id="UP000187148">
    <property type="component" value="Chromosome"/>
</dbReference>
<keyword evidence="3" id="KW-1185">Reference proteome</keyword>
<gene>
    <name evidence="2" type="ORF">BWI95_17810</name>
</gene>
<dbReference type="EMBL" id="CP019445">
    <property type="protein sequence ID" value="APZ06763.1"/>
    <property type="molecule type" value="Genomic_DNA"/>
</dbReference>
<name>A0A807LKM5_9ENTR</name>
<dbReference type="InterPro" id="IPR037883">
    <property type="entry name" value="Knr4/Smi1-like_sf"/>
</dbReference>
<evidence type="ECO:0000313" key="2">
    <source>
        <dbReference type="EMBL" id="APZ06763.1"/>
    </source>
</evidence>
<dbReference type="RefSeq" id="WP_076769949.1">
    <property type="nucleotide sequence ID" value="NZ_CP019445.1"/>
</dbReference>
<dbReference type="SUPFAM" id="SSF160631">
    <property type="entry name" value="SMI1/KNR4-like"/>
    <property type="match status" value="1"/>
</dbReference>
<dbReference type="AlphaFoldDB" id="A0A807LKM5"/>
<evidence type="ECO:0000259" key="1">
    <source>
        <dbReference type="SMART" id="SM00860"/>
    </source>
</evidence>
<feature type="domain" description="Knr4/Smi1-like" evidence="1">
    <location>
        <begin position="24"/>
        <end position="147"/>
    </location>
</feature>
<dbReference type="KEGG" id="kco:BWI95_17810"/>
<evidence type="ECO:0000313" key="3">
    <source>
        <dbReference type="Proteomes" id="UP000187148"/>
    </source>
</evidence>
<dbReference type="Gene3D" id="3.40.1580.10">
    <property type="entry name" value="SMI1/KNR4-like"/>
    <property type="match status" value="1"/>
</dbReference>
<organism evidence="2 3">
    <name type="scientific">Kosakonia cowanii JCM 10956 = DSM 18146</name>
    <dbReference type="NCBI Taxonomy" id="1300165"/>
    <lineage>
        <taxon>Bacteria</taxon>
        <taxon>Pseudomonadati</taxon>
        <taxon>Pseudomonadota</taxon>
        <taxon>Gammaproteobacteria</taxon>
        <taxon>Enterobacterales</taxon>
        <taxon>Enterobacteriaceae</taxon>
        <taxon>Kosakonia</taxon>
    </lineage>
</organism>